<accession>A0AAD5YII5</accession>
<dbReference type="EMBL" id="JANAWD010000210">
    <property type="protein sequence ID" value="KAJ3483895.1"/>
    <property type="molecule type" value="Genomic_DNA"/>
</dbReference>
<dbReference type="GO" id="GO:0008270">
    <property type="term" value="F:zinc ion binding"/>
    <property type="evidence" value="ECO:0007669"/>
    <property type="project" value="UniProtKB-KW"/>
</dbReference>
<dbReference type="Gene3D" id="6.10.140.2220">
    <property type="match status" value="1"/>
</dbReference>
<dbReference type="Gene3D" id="1.25.40.20">
    <property type="entry name" value="Ankyrin repeat-containing domain"/>
    <property type="match status" value="2"/>
</dbReference>
<feature type="compositionally biased region" description="Low complexity" evidence="7">
    <location>
        <begin position="515"/>
        <end position="526"/>
    </location>
</feature>
<feature type="compositionally biased region" description="Basic and acidic residues" evidence="7">
    <location>
        <begin position="505"/>
        <end position="514"/>
    </location>
</feature>
<evidence type="ECO:0000256" key="1">
    <source>
        <dbReference type="ARBA" id="ARBA00022723"/>
    </source>
</evidence>
<evidence type="ECO:0000256" key="6">
    <source>
        <dbReference type="PROSITE-ProRule" id="PRU00134"/>
    </source>
</evidence>
<dbReference type="PROSITE" id="PS50865">
    <property type="entry name" value="ZF_MYND_2"/>
    <property type="match status" value="1"/>
</dbReference>
<organism evidence="9 10">
    <name type="scientific">Meripilus lineatus</name>
    <dbReference type="NCBI Taxonomy" id="2056292"/>
    <lineage>
        <taxon>Eukaryota</taxon>
        <taxon>Fungi</taxon>
        <taxon>Dikarya</taxon>
        <taxon>Basidiomycota</taxon>
        <taxon>Agaricomycotina</taxon>
        <taxon>Agaricomycetes</taxon>
        <taxon>Polyporales</taxon>
        <taxon>Meripilaceae</taxon>
        <taxon>Meripilus</taxon>
    </lineage>
</organism>
<feature type="domain" description="MYND-type" evidence="8">
    <location>
        <begin position="466"/>
        <end position="508"/>
    </location>
</feature>
<evidence type="ECO:0000256" key="7">
    <source>
        <dbReference type="SAM" id="MobiDB-lite"/>
    </source>
</evidence>
<evidence type="ECO:0000313" key="10">
    <source>
        <dbReference type="Proteomes" id="UP001212997"/>
    </source>
</evidence>
<proteinExistence type="predicted"/>
<gene>
    <name evidence="9" type="ORF">NLI96_g6008</name>
</gene>
<dbReference type="InterPro" id="IPR002893">
    <property type="entry name" value="Znf_MYND"/>
</dbReference>
<feature type="region of interest" description="Disordered" evidence="7">
    <location>
        <begin position="505"/>
        <end position="528"/>
    </location>
</feature>
<keyword evidence="5" id="KW-0040">ANK repeat</keyword>
<dbReference type="InterPro" id="IPR051637">
    <property type="entry name" value="Ank_repeat_dom-contain_49"/>
</dbReference>
<dbReference type="SUPFAM" id="SSF144232">
    <property type="entry name" value="HIT/MYND zinc finger-like"/>
    <property type="match status" value="1"/>
</dbReference>
<dbReference type="AlphaFoldDB" id="A0AAD5YII5"/>
<evidence type="ECO:0000259" key="8">
    <source>
        <dbReference type="PROSITE" id="PS50865"/>
    </source>
</evidence>
<comment type="caution">
    <text evidence="9">The sequence shown here is derived from an EMBL/GenBank/DDBJ whole genome shotgun (WGS) entry which is preliminary data.</text>
</comment>
<name>A0AAD5YII5_9APHY</name>
<evidence type="ECO:0000256" key="4">
    <source>
        <dbReference type="ARBA" id="ARBA00022833"/>
    </source>
</evidence>
<reference evidence="9" key="1">
    <citation type="submission" date="2022-07" db="EMBL/GenBank/DDBJ databases">
        <title>Genome Sequence of Physisporinus lineatus.</title>
        <authorList>
            <person name="Buettner E."/>
        </authorList>
    </citation>
    <scope>NUCLEOTIDE SEQUENCE</scope>
    <source>
        <strain evidence="9">VT162</strain>
    </source>
</reference>
<evidence type="ECO:0000256" key="5">
    <source>
        <dbReference type="ARBA" id="ARBA00023043"/>
    </source>
</evidence>
<dbReference type="SUPFAM" id="SSF48403">
    <property type="entry name" value="Ankyrin repeat"/>
    <property type="match status" value="1"/>
</dbReference>
<keyword evidence="4" id="KW-0862">Zinc</keyword>
<protein>
    <recommendedName>
        <fullName evidence="8">MYND-type domain-containing protein</fullName>
    </recommendedName>
</protein>
<dbReference type="PANTHER" id="PTHR24180">
    <property type="entry name" value="CYCLIN-DEPENDENT KINASE INHIBITOR 2C-RELATED"/>
    <property type="match status" value="1"/>
</dbReference>
<keyword evidence="3 6" id="KW-0863">Zinc-finger</keyword>
<dbReference type="PANTHER" id="PTHR24180:SF45">
    <property type="entry name" value="POLY [ADP-RIBOSE] POLYMERASE TANKYRASE"/>
    <property type="match status" value="1"/>
</dbReference>
<dbReference type="InterPro" id="IPR036770">
    <property type="entry name" value="Ankyrin_rpt-contain_sf"/>
</dbReference>
<evidence type="ECO:0000256" key="2">
    <source>
        <dbReference type="ARBA" id="ARBA00022737"/>
    </source>
</evidence>
<evidence type="ECO:0000256" key="3">
    <source>
        <dbReference type="ARBA" id="ARBA00022771"/>
    </source>
</evidence>
<dbReference type="Pfam" id="PF01753">
    <property type="entry name" value="zf-MYND"/>
    <property type="match status" value="1"/>
</dbReference>
<sequence>MPRFKRTSRKNTPGLPVVHPSLPKALLDQLQADPLISGHPSAIFVEDFEDFRCTLISEHSGCEAEVVMPDHYPERSLRRYYRSFQPNPGHLDRFREGDRRTFLYMAVCDGDLPLAYECIRIGMAVDFRDKFGCTPLLVGCYVVRTLEAAKKAVTGRRRSTINSPYEKAMNEDVISKRIDRTIRVITLLVEQHADVNISANNGDTPFSVISNPPNWTLMRLLVRHGAQIPSIIVSPSIASSVENKTRFKDLCDQVLKEGETRPPRPCPCWSGRLLSECHAAPGTQPASYPPNFLCQCGSRKTYEKCCTKRDFQWVEEWYEPKRWIRPFEVRESYISRGFGITPEIQAASERVIDNIAAANGVSSILELLPKNRDAMLKELHGAMAAMMEGYPDIDPAFQYAILHNDFYPRPWLGRFSKVECKKRMDEWNHSVDEYIRSSGDPRSKFDIELEAKIGIGGGPLYKKCEAEGCTKVESRDVVQMKRCRSCKMIFYCSNQCQRSHWKEHKRDCKSKSHPEQQSVSQSAQEEMFADSDRGRAMLDSYPLDDDPESVKAWLASLDNPWELVEWLASLGHEGAMMALLPTAEEFKAALANVDFEKLRQEAAEAGNMSRKAPTPGSRPVVHPSLPKAFIDHLQADPLISEHPSAIFMDEVEQFRLKVTSKRSSCEAQVIMPDDHPQRSLRRYYQVFHPIPEHLDSFRNGDQRTFLHMAACDGDVLLAYECIRIGTAVDFKDQFGCTALMLGCYTVRTLEAAKKAVTGRRRSPVDSQYDKAMNKDVISRRIERTIRVITLFVEQHADVNTSANNGDTPFSIISNPPNWTLMRLFIQHGAKIPSSFSSSPIVSSPANKTRFKNLFEQVLKAGEARPPRPCPCWSGKLLSECHASPGTKPYPQEFLCLCGSRKIYEKCCTKKDFEWVEEWYEPENWIRPVQVREMLMTNGVTPEIYAASQRGVNNLVAASAGVSSYHELLPKTPEGLQKEIHRVVSGMMKDHPEIDPAFQYAVLHNDFMARPWLGRLSKVESKKRMEEWNHSVEEYIKSSGDTRQKFDIELEAKIGMSGVEMFAERTKADALLASLPSLDDLKAALAETELEEIE</sequence>
<keyword evidence="1" id="KW-0479">Metal-binding</keyword>
<dbReference type="Proteomes" id="UP001212997">
    <property type="component" value="Unassembled WGS sequence"/>
</dbReference>
<evidence type="ECO:0000313" key="9">
    <source>
        <dbReference type="EMBL" id="KAJ3483895.1"/>
    </source>
</evidence>
<keyword evidence="2" id="KW-0677">Repeat</keyword>
<keyword evidence="10" id="KW-1185">Reference proteome</keyword>